<organism evidence="2 3">
    <name type="scientific">Cryptococcus amylolentus CBS 6039</name>
    <dbReference type="NCBI Taxonomy" id="1295533"/>
    <lineage>
        <taxon>Eukaryota</taxon>
        <taxon>Fungi</taxon>
        <taxon>Dikarya</taxon>
        <taxon>Basidiomycota</taxon>
        <taxon>Agaricomycotina</taxon>
        <taxon>Tremellomycetes</taxon>
        <taxon>Tremellales</taxon>
        <taxon>Cryptococcaceae</taxon>
        <taxon>Cryptococcus</taxon>
    </lineage>
</organism>
<evidence type="ECO:0000313" key="2">
    <source>
        <dbReference type="EMBL" id="ODN80840.1"/>
    </source>
</evidence>
<dbReference type="GeneID" id="30154291"/>
<feature type="region of interest" description="Disordered" evidence="1">
    <location>
        <begin position="207"/>
        <end position="238"/>
    </location>
</feature>
<sequence>MTQSPLPQAYNLVRQILSSSPSGLHTKDIVRQGVALYADKLPREALESIPEPVNERKHKGKKKHVPEKQLVPEGHPFISTSHLKNRVLPVLQSQNLIHKHPVHPKPSELDTSSPSTAQRGTAKPEFVWSLREQPADLPEGVAWSTAEQWDRFVQGEHPGLVGRDYKEMLEQIKVAKRREAVESGKARRTDEEIRAWEGRRVGVTTEKERYHLNKRREANRPRKEWKNQERWQRLLNEP</sequence>
<keyword evidence="3" id="KW-1185">Reference proteome</keyword>
<dbReference type="AlphaFoldDB" id="A0A1E3HWZ3"/>
<feature type="region of interest" description="Disordered" evidence="1">
    <location>
        <begin position="48"/>
        <end position="68"/>
    </location>
</feature>
<feature type="compositionally biased region" description="Polar residues" evidence="1">
    <location>
        <begin position="109"/>
        <end position="119"/>
    </location>
</feature>
<reference evidence="2 3" key="1">
    <citation type="submission" date="2016-06" db="EMBL/GenBank/DDBJ databases">
        <title>Evolution of pathogenesis and genome organization in the Tremellales.</title>
        <authorList>
            <person name="Cuomo C."/>
            <person name="Litvintseva A."/>
            <person name="Heitman J."/>
            <person name="Chen Y."/>
            <person name="Sun S."/>
            <person name="Springer D."/>
            <person name="Dromer F."/>
            <person name="Young S."/>
            <person name="Zeng Q."/>
            <person name="Chapman S."/>
            <person name="Gujja S."/>
            <person name="Saif S."/>
            <person name="Birren B."/>
        </authorList>
    </citation>
    <scope>NUCLEOTIDE SEQUENCE [LARGE SCALE GENOMIC DNA]</scope>
    <source>
        <strain evidence="2 3">CBS 6039</strain>
    </source>
</reference>
<evidence type="ECO:0000256" key="1">
    <source>
        <dbReference type="SAM" id="MobiDB-lite"/>
    </source>
</evidence>
<accession>A0A1E3HWZ3</accession>
<feature type="compositionally biased region" description="Basic residues" evidence="1">
    <location>
        <begin position="56"/>
        <end position="65"/>
    </location>
</feature>
<dbReference type="Proteomes" id="UP000094065">
    <property type="component" value="Unassembled WGS sequence"/>
</dbReference>
<name>A0A1E3HWZ3_9TREE</name>
<dbReference type="RefSeq" id="XP_018995406.1">
    <property type="nucleotide sequence ID" value="XM_019136737.1"/>
</dbReference>
<comment type="caution">
    <text evidence="2">The sequence shown here is derived from an EMBL/GenBank/DDBJ whole genome shotgun (WGS) entry which is preliminary data.</text>
</comment>
<feature type="region of interest" description="Disordered" evidence="1">
    <location>
        <begin position="100"/>
        <end position="123"/>
    </location>
</feature>
<gene>
    <name evidence="2" type="ORF">L202_02982</name>
</gene>
<dbReference type="OrthoDB" id="2570610at2759"/>
<dbReference type="EMBL" id="AWGJ01000004">
    <property type="protein sequence ID" value="ODN80840.1"/>
    <property type="molecule type" value="Genomic_DNA"/>
</dbReference>
<feature type="compositionally biased region" description="Basic and acidic residues" evidence="1">
    <location>
        <begin position="207"/>
        <end position="232"/>
    </location>
</feature>
<protein>
    <submittedName>
        <fullName evidence="2">Uncharacterized protein</fullName>
    </submittedName>
</protein>
<proteinExistence type="predicted"/>
<evidence type="ECO:0000313" key="3">
    <source>
        <dbReference type="Proteomes" id="UP000094065"/>
    </source>
</evidence>